<accession>A0A6S6R7T6</accession>
<dbReference type="SUPFAM" id="SSF49785">
    <property type="entry name" value="Galactose-binding domain-like"/>
    <property type="match status" value="2"/>
</dbReference>
<dbReference type="InterPro" id="IPR000421">
    <property type="entry name" value="FA58C"/>
</dbReference>
<dbReference type="GO" id="GO:0004553">
    <property type="term" value="F:hydrolase activity, hydrolyzing O-glycosyl compounds"/>
    <property type="evidence" value="ECO:0007669"/>
    <property type="project" value="InterPro"/>
</dbReference>
<keyword evidence="2" id="KW-0326">Glycosidase</keyword>
<organism evidence="3 4">
    <name type="scientific">Anaerocolumna cellulosilytica</name>
    <dbReference type="NCBI Taxonomy" id="433286"/>
    <lineage>
        <taxon>Bacteria</taxon>
        <taxon>Bacillati</taxon>
        <taxon>Bacillota</taxon>
        <taxon>Clostridia</taxon>
        <taxon>Lachnospirales</taxon>
        <taxon>Lachnospiraceae</taxon>
        <taxon>Anaerocolumna</taxon>
    </lineage>
</organism>
<dbReference type="Proteomes" id="UP000515561">
    <property type="component" value="Chromosome"/>
</dbReference>
<name>A0A6S6R7T6_9FIRM</name>
<protein>
    <submittedName>
        <fullName evidence="3">Beta-galactosidase</fullName>
    </submittedName>
</protein>
<keyword evidence="4" id="KW-1185">Reference proteome</keyword>
<evidence type="ECO:0000313" key="3">
    <source>
        <dbReference type="EMBL" id="BCJ95530.1"/>
    </source>
</evidence>
<sequence>MKMNWEYSLHGAWNFTLGSEEAFGRTEIENRGKMDSETIQNIKSKGHFIDTTESRLSVDTIDFIDTIQIPGILQAQGYGEDVTEHTPWISSLHDKLWYEREEYKTEGKAIHIPFLSQPPKHYLGKAWYQKTFAIPENIGDCIFYLELECVKWKTSLWLDAAYIGSETALCTSHIYCLGALEAGEHTIVLCVDNSLQYPYRPDGHMVSDALGATWNGIAGKVSVKAVPMVHMENIQVYPNVETKTVLVLLSISNHTGLKQTVQFQINNTSKTVDIEESEQMVTVNIEYPQETACWDEYSPVLHRIRAILKLGEQIQEEEVTFGFRKIETKEGRFYLNNRPAFFRGTHSGGDFPLTGYPSTEVYEWKKIIRTCKEWGLNYIRFHSFCPPKAAFVAADEEGLYLQVECGMWNHFYEGCNMNEVLWEETKRIIKQFGNHPSFVMLSPSNEPGGDWYKPLRNWVKQCKEIDSRRVYTAQSGWPYPVTPDKIEGMDYVYFHRSGFGIQPGGTIRNSQGWHGKDYRLSVEGIQYPVVSHELGQWCSYPDFELIDKFTGYLKPGNFIAFRESARRQGVLSQNKEFAHLSGKLKVQLYKEEIEATFRTPHLYGFELLELHDYIGQGTALVGMLDPFWEEKSFVTANEFKGFCQETVPLLRLPKRIYKQHETLKCLLEFCHFGKEEIKDAIIYWEVLNAEGNTVINGVFSGFDIPLCKNYEIGEVEVNLQDLPAPAEYEIVVGIKDTTVRNSWRIWLYEAPANAKDLEEEAANKVTYTRSLKVALQALEDGRRVIYSPLPEHHRLDSPPVSVRPSFWNSQMGPTYSRGMGLVIRKDHPALALFPTREYQEWQWEEIIQGANGLNLSDFPAELMPIVQPIDEYTRNYRLGMILEGKVLKGSLLIVTADLDKDIDNRPVAGLLKQSLLAYAASDAFLPEVQIEEEVLIKAFFPRNIMANCKTQVRVLTDSCGTGTENFHKDDEIKDDIISIIDGNPNTFYTSEKLSYPFTLELSPEKELTIKGLLYMARQNEREHKGDIKGCRIQAFIDGDWQVVYDGNLVSSYAPIEILFSKEVTTDKVRFTGLYGFSAENIPVFTKNKEGWYLQYKDYADTTAAIAELLFIPAGSSIDYLDEAAKTLQKSEKLKSKEEFGKSATKEIEY</sequence>
<dbReference type="Gene3D" id="3.20.20.80">
    <property type="entry name" value="Glycosidases"/>
    <property type="match status" value="1"/>
</dbReference>
<dbReference type="Pfam" id="PF02836">
    <property type="entry name" value="Glyco_hydro_2_C"/>
    <property type="match status" value="1"/>
</dbReference>
<dbReference type="GO" id="GO:0005975">
    <property type="term" value="P:carbohydrate metabolic process"/>
    <property type="evidence" value="ECO:0007669"/>
    <property type="project" value="InterPro"/>
</dbReference>
<dbReference type="SUPFAM" id="SSF51445">
    <property type="entry name" value="(Trans)glycosidases"/>
    <property type="match status" value="1"/>
</dbReference>
<evidence type="ECO:0000313" key="4">
    <source>
        <dbReference type="Proteomes" id="UP000515561"/>
    </source>
</evidence>
<dbReference type="InterPro" id="IPR051913">
    <property type="entry name" value="GH2_Domain-Containing"/>
</dbReference>
<proteinExistence type="inferred from homology"/>
<dbReference type="EMBL" id="AP023367">
    <property type="protein sequence ID" value="BCJ95530.1"/>
    <property type="molecule type" value="Genomic_DNA"/>
</dbReference>
<dbReference type="Pfam" id="PF00703">
    <property type="entry name" value="Glyco_hydro_2"/>
    <property type="match status" value="1"/>
</dbReference>
<reference evidence="3 4" key="1">
    <citation type="journal article" date="2016" name="Int. J. Syst. Evol. Microbiol.">
        <title>Descriptions of Anaerotaenia torta gen. nov., sp. nov. and Anaerocolumna cellulosilytica gen. nov., sp. nov. isolated from a methanogenic reactor of cattle waste.</title>
        <authorList>
            <person name="Uek A."/>
            <person name="Ohtaki Y."/>
            <person name="Kaku N."/>
            <person name="Ueki K."/>
        </authorList>
    </citation>
    <scope>NUCLEOTIDE SEQUENCE [LARGE SCALE GENOMIC DNA]</scope>
    <source>
        <strain evidence="3 4">SN021</strain>
    </source>
</reference>
<gene>
    <name evidence="3" type="ORF">acsn021_30990</name>
</gene>
<dbReference type="Pfam" id="PF00754">
    <property type="entry name" value="F5_F8_type_C"/>
    <property type="match status" value="1"/>
</dbReference>
<dbReference type="PANTHER" id="PTHR42732:SF1">
    <property type="entry name" value="BETA-MANNOSIDASE"/>
    <property type="match status" value="1"/>
</dbReference>
<dbReference type="RefSeq" id="WP_184095860.1">
    <property type="nucleotide sequence ID" value="NZ_AP023367.1"/>
</dbReference>
<comment type="similarity">
    <text evidence="1">Belongs to the glycosyl hydrolase 2 family.</text>
</comment>
<dbReference type="InterPro" id="IPR017853">
    <property type="entry name" value="GH"/>
</dbReference>
<evidence type="ECO:0000256" key="1">
    <source>
        <dbReference type="ARBA" id="ARBA00007401"/>
    </source>
</evidence>
<keyword evidence="2" id="KW-0378">Hydrolase</keyword>
<dbReference type="InterPro" id="IPR006102">
    <property type="entry name" value="Ig-like_GH2"/>
</dbReference>
<dbReference type="InterPro" id="IPR008979">
    <property type="entry name" value="Galactose-bd-like_sf"/>
</dbReference>
<dbReference type="PANTHER" id="PTHR42732">
    <property type="entry name" value="BETA-GALACTOSIDASE"/>
    <property type="match status" value="1"/>
</dbReference>
<dbReference type="KEGG" id="acel:acsn021_30990"/>
<dbReference type="Gene3D" id="2.60.120.260">
    <property type="entry name" value="Galactose-binding domain-like"/>
    <property type="match status" value="2"/>
</dbReference>
<evidence type="ECO:0000256" key="2">
    <source>
        <dbReference type="ARBA" id="ARBA00023295"/>
    </source>
</evidence>
<dbReference type="AlphaFoldDB" id="A0A6S6R7T6"/>
<dbReference type="InterPro" id="IPR006103">
    <property type="entry name" value="Glyco_hydro_2_cat"/>
</dbReference>